<name>A0ABW9J491_9SPHI</name>
<gene>
    <name evidence="1" type="ORF">E6A44_003420</name>
</gene>
<dbReference type="InterPro" id="IPR026437">
    <property type="entry name" value="CxxCx5CxxC_targ"/>
</dbReference>
<organism evidence="1 2">
    <name type="scientific">Pedobacter ureilyticus</name>
    <dbReference type="NCBI Taxonomy" id="1393051"/>
    <lineage>
        <taxon>Bacteria</taxon>
        <taxon>Pseudomonadati</taxon>
        <taxon>Bacteroidota</taxon>
        <taxon>Sphingobacteriia</taxon>
        <taxon>Sphingobacteriales</taxon>
        <taxon>Sphingobacteriaceae</taxon>
        <taxon>Pedobacter</taxon>
    </lineage>
</organism>
<dbReference type="EMBL" id="SSHJ02000001">
    <property type="protein sequence ID" value="MFN0254603.1"/>
    <property type="molecule type" value="Genomic_DNA"/>
</dbReference>
<dbReference type="InterPro" id="IPR025842">
    <property type="entry name" value="Bacteroid_pep"/>
</dbReference>
<evidence type="ECO:0000313" key="1">
    <source>
        <dbReference type="EMBL" id="MFN0254603.1"/>
    </source>
</evidence>
<protein>
    <submittedName>
        <fullName evidence="1">TIGR04139 family peptide modification target</fullName>
    </submittedName>
</protein>
<dbReference type="RefSeq" id="WP_138721744.1">
    <property type="nucleotide sequence ID" value="NZ_SSHJ02000001.1"/>
</dbReference>
<comment type="caution">
    <text evidence="1">The sequence shown here is derived from an EMBL/GenBank/DDBJ whole genome shotgun (WGS) entry which is preliminary data.</text>
</comment>
<sequence length="73" mass="8212">MKKLTGIKKSFSSLENKKLTDLTAVQGGRLLGAYSTVYSNFLNDQGMRDIDHYGSNGKFLFRGWDASDCEVTW</sequence>
<accession>A0ABW9J491</accession>
<dbReference type="NCBIfam" id="TIGR04139">
    <property type="entry name" value="CxxCx5CxxC_targ"/>
    <property type="match status" value="1"/>
</dbReference>
<dbReference type="Pfam" id="PF14406">
    <property type="entry name" value="Bacteroid_pep"/>
    <property type="match status" value="1"/>
</dbReference>
<dbReference type="Proteomes" id="UP001517247">
    <property type="component" value="Unassembled WGS sequence"/>
</dbReference>
<keyword evidence="2" id="KW-1185">Reference proteome</keyword>
<proteinExistence type="predicted"/>
<reference evidence="1 2" key="1">
    <citation type="submission" date="2024-12" db="EMBL/GenBank/DDBJ databases">
        <authorList>
            <person name="Hu S."/>
        </authorList>
    </citation>
    <scope>NUCLEOTIDE SEQUENCE [LARGE SCALE GENOMIC DNA]</scope>
    <source>
        <strain evidence="1 2">THG-T11</strain>
    </source>
</reference>
<evidence type="ECO:0000313" key="2">
    <source>
        <dbReference type="Proteomes" id="UP001517247"/>
    </source>
</evidence>